<proteinExistence type="predicted"/>
<keyword evidence="3 5" id="KW-0238">DNA-binding</keyword>
<dbReference type="InterPro" id="IPR009057">
    <property type="entry name" value="Homeodomain-like_sf"/>
</dbReference>
<evidence type="ECO:0000256" key="5">
    <source>
        <dbReference type="PROSITE-ProRule" id="PRU00335"/>
    </source>
</evidence>
<dbReference type="GO" id="GO:0000976">
    <property type="term" value="F:transcription cis-regulatory region binding"/>
    <property type="evidence" value="ECO:0007669"/>
    <property type="project" value="TreeGrafter"/>
</dbReference>
<keyword evidence="1" id="KW-0678">Repressor</keyword>
<comment type="caution">
    <text evidence="7">The sequence shown here is derived from an EMBL/GenBank/DDBJ whole genome shotgun (WGS) entry which is preliminary data.</text>
</comment>
<sequence length="221" mass="23825">MARDQLTRDQIVKAAIELLDAEGLEGLNMRDLGRRLRSAATAVYWHVGSKDALIALAADEAWHEAELPDPAELGWREAAYRMAVSLHAMFTRHPWLVQAFGAYPIYGPGKARHDDHALGVYEAGGFVGIEADQAAAAVFTFVLGNALGVAAQQAFNRKLARDANAEELARAHQADAVAVAVGFPRLRARVESPSAEYAAGPEGGFEFGLRAMLHGLESGRH</sequence>
<evidence type="ECO:0000313" key="8">
    <source>
        <dbReference type="Proteomes" id="UP000676325"/>
    </source>
</evidence>
<evidence type="ECO:0000256" key="1">
    <source>
        <dbReference type="ARBA" id="ARBA00022491"/>
    </source>
</evidence>
<dbReference type="Pfam" id="PF00440">
    <property type="entry name" value="TetR_N"/>
    <property type="match status" value="1"/>
</dbReference>
<dbReference type="Pfam" id="PF02909">
    <property type="entry name" value="TetR_C_1"/>
    <property type="match status" value="1"/>
</dbReference>
<dbReference type="InterPro" id="IPR001647">
    <property type="entry name" value="HTH_TetR"/>
</dbReference>
<keyword evidence="8" id="KW-1185">Reference proteome</keyword>
<dbReference type="InterPro" id="IPR036271">
    <property type="entry name" value="Tet_transcr_reg_TetR-rel_C_sf"/>
</dbReference>
<dbReference type="SUPFAM" id="SSF46689">
    <property type="entry name" value="Homeodomain-like"/>
    <property type="match status" value="1"/>
</dbReference>
<dbReference type="SUPFAM" id="SSF48498">
    <property type="entry name" value="Tetracyclin repressor-like, C-terminal domain"/>
    <property type="match status" value="1"/>
</dbReference>
<keyword evidence="2" id="KW-0805">Transcription regulation</keyword>
<dbReference type="GO" id="GO:0046677">
    <property type="term" value="P:response to antibiotic"/>
    <property type="evidence" value="ECO:0007669"/>
    <property type="project" value="InterPro"/>
</dbReference>
<evidence type="ECO:0000256" key="3">
    <source>
        <dbReference type="ARBA" id="ARBA00023125"/>
    </source>
</evidence>
<reference evidence="7" key="1">
    <citation type="submission" date="2021-04" db="EMBL/GenBank/DDBJ databases">
        <title>Genome based classification of Actinospica acidithermotolerans sp. nov., an actinobacterium isolated from an Indonesian hot spring.</title>
        <authorList>
            <person name="Kusuma A.B."/>
            <person name="Putra K.E."/>
            <person name="Nafisah S."/>
            <person name="Loh J."/>
            <person name="Nouioui I."/>
            <person name="Goodfellow M."/>
        </authorList>
    </citation>
    <scope>NUCLEOTIDE SEQUENCE</scope>
    <source>
        <strain evidence="7">MGRD01-02</strain>
    </source>
</reference>
<evidence type="ECO:0000313" key="7">
    <source>
        <dbReference type="EMBL" id="MBR7825945.1"/>
    </source>
</evidence>
<dbReference type="PANTHER" id="PTHR30055">
    <property type="entry name" value="HTH-TYPE TRANSCRIPTIONAL REGULATOR RUTR"/>
    <property type="match status" value="1"/>
</dbReference>
<dbReference type="Gene3D" id="1.10.357.10">
    <property type="entry name" value="Tetracycline Repressor, domain 2"/>
    <property type="match status" value="1"/>
</dbReference>
<dbReference type="InterPro" id="IPR003012">
    <property type="entry name" value="Tet_transcr_reg_TetR"/>
</dbReference>
<dbReference type="InterPro" id="IPR050109">
    <property type="entry name" value="HTH-type_TetR-like_transc_reg"/>
</dbReference>
<keyword evidence="4" id="KW-0804">Transcription</keyword>
<evidence type="ECO:0000259" key="6">
    <source>
        <dbReference type="PROSITE" id="PS50977"/>
    </source>
</evidence>
<dbReference type="RefSeq" id="WP_212517090.1">
    <property type="nucleotide sequence ID" value="NZ_JAGSOH010000010.1"/>
</dbReference>
<gene>
    <name evidence="7" type="ORF">KDK95_06470</name>
</gene>
<dbReference type="PANTHER" id="PTHR30055:SF151">
    <property type="entry name" value="TRANSCRIPTIONAL REGULATORY PROTEIN"/>
    <property type="match status" value="1"/>
</dbReference>
<dbReference type="EMBL" id="JAGSOH010000010">
    <property type="protein sequence ID" value="MBR7825945.1"/>
    <property type="molecule type" value="Genomic_DNA"/>
</dbReference>
<dbReference type="GO" id="GO:0003700">
    <property type="term" value="F:DNA-binding transcription factor activity"/>
    <property type="evidence" value="ECO:0007669"/>
    <property type="project" value="TreeGrafter"/>
</dbReference>
<dbReference type="PROSITE" id="PS50977">
    <property type="entry name" value="HTH_TETR_2"/>
    <property type="match status" value="1"/>
</dbReference>
<accession>A0A941IF50</accession>
<dbReference type="PRINTS" id="PR00400">
    <property type="entry name" value="TETREPRESSOR"/>
</dbReference>
<dbReference type="GO" id="GO:0045892">
    <property type="term" value="P:negative regulation of DNA-templated transcription"/>
    <property type="evidence" value="ECO:0007669"/>
    <property type="project" value="InterPro"/>
</dbReference>
<dbReference type="Gene3D" id="1.10.10.60">
    <property type="entry name" value="Homeodomain-like"/>
    <property type="match status" value="1"/>
</dbReference>
<name>A0A941IF50_9ACTN</name>
<feature type="domain" description="HTH tetR-type" evidence="6">
    <location>
        <begin position="5"/>
        <end position="65"/>
    </location>
</feature>
<feature type="DNA-binding region" description="H-T-H motif" evidence="5">
    <location>
        <begin position="28"/>
        <end position="47"/>
    </location>
</feature>
<protein>
    <submittedName>
        <fullName evidence="7">TetR/AcrR family transcriptional regulator C-terminal domain-containing protein</fullName>
    </submittedName>
</protein>
<evidence type="ECO:0000256" key="4">
    <source>
        <dbReference type="ARBA" id="ARBA00023163"/>
    </source>
</evidence>
<dbReference type="AlphaFoldDB" id="A0A941IF50"/>
<dbReference type="Proteomes" id="UP000676325">
    <property type="component" value="Unassembled WGS sequence"/>
</dbReference>
<evidence type="ECO:0000256" key="2">
    <source>
        <dbReference type="ARBA" id="ARBA00023015"/>
    </source>
</evidence>
<dbReference type="InterPro" id="IPR004111">
    <property type="entry name" value="Repressor_TetR_C"/>
</dbReference>
<organism evidence="7 8">
    <name type="scientific">Actinospica acidithermotolerans</name>
    <dbReference type="NCBI Taxonomy" id="2828514"/>
    <lineage>
        <taxon>Bacteria</taxon>
        <taxon>Bacillati</taxon>
        <taxon>Actinomycetota</taxon>
        <taxon>Actinomycetes</taxon>
        <taxon>Catenulisporales</taxon>
        <taxon>Actinospicaceae</taxon>
        <taxon>Actinospica</taxon>
    </lineage>
</organism>